<dbReference type="AlphaFoldDB" id="A0AAE1LNJ1"/>
<dbReference type="Proteomes" id="UP001219518">
    <property type="component" value="Unassembled WGS sequence"/>
</dbReference>
<accession>A0AAE1LNJ1</accession>
<reference evidence="1" key="1">
    <citation type="submission" date="2021-07" db="EMBL/GenBank/DDBJ databases">
        <authorList>
            <person name="Catto M.A."/>
            <person name="Jacobson A."/>
            <person name="Kennedy G."/>
            <person name="Labadie P."/>
            <person name="Hunt B.G."/>
            <person name="Srinivasan R."/>
        </authorList>
    </citation>
    <scope>NUCLEOTIDE SEQUENCE</scope>
    <source>
        <strain evidence="1">PL_HMW_Pooled</strain>
        <tissue evidence="1">Head</tissue>
    </source>
</reference>
<dbReference type="EMBL" id="JAHWGI010001243">
    <property type="protein sequence ID" value="KAK3926238.1"/>
    <property type="molecule type" value="Genomic_DNA"/>
</dbReference>
<protein>
    <submittedName>
        <fullName evidence="1">Trehalose synthase/amylase TreS</fullName>
    </submittedName>
</protein>
<organism evidence="1 2">
    <name type="scientific">Frankliniella fusca</name>
    <dbReference type="NCBI Taxonomy" id="407009"/>
    <lineage>
        <taxon>Eukaryota</taxon>
        <taxon>Metazoa</taxon>
        <taxon>Ecdysozoa</taxon>
        <taxon>Arthropoda</taxon>
        <taxon>Hexapoda</taxon>
        <taxon>Insecta</taxon>
        <taxon>Pterygota</taxon>
        <taxon>Neoptera</taxon>
        <taxon>Paraneoptera</taxon>
        <taxon>Thysanoptera</taxon>
        <taxon>Terebrantia</taxon>
        <taxon>Thripoidea</taxon>
        <taxon>Thripidae</taxon>
        <taxon>Frankliniella</taxon>
    </lineage>
</organism>
<evidence type="ECO:0000313" key="2">
    <source>
        <dbReference type="Proteomes" id="UP001219518"/>
    </source>
</evidence>
<comment type="caution">
    <text evidence="1">The sequence shown here is derived from an EMBL/GenBank/DDBJ whole genome shotgun (WGS) entry which is preliminary data.</text>
</comment>
<evidence type="ECO:0000313" key="1">
    <source>
        <dbReference type="EMBL" id="KAK3926238.1"/>
    </source>
</evidence>
<name>A0AAE1LNJ1_9NEOP</name>
<keyword evidence="2" id="KW-1185">Reference proteome</keyword>
<sequence length="286" mass="31945">MAVTTGWNTEELILSALTMVRTYQKKSDKQPTTPRKIKEAIKAVHDGWSIRQAAAHHQLGRETLTAAIKKAKEAPVPLESLDLKLTFKSRNVFPEALDNDIADYCILMAQTGYGLTVSAARDLAFEVADKNRDKLKIPPNWDRDRKAGIDWFHGFQKRHPNISIRVPEGCSVARVMAFNETNVKVFFDKLAEARKRHPSFIDGSRVYNLDETNTSAVQNTRKILSSKGVKQVHQIKGAERGESVTTCVIIGAFGNILPPVHIFPRKKFNSDFMIDAYPGAVCLANA</sequence>
<gene>
    <name evidence="1" type="ORF">KUF71_014487</name>
</gene>
<proteinExistence type="predicted"/>
<reference evidence="1" key="2">
    <citation type="journal article" date="2023" name="BMC Genomics">
        <title>Pest status, molecular evolution, and epigenetic factors derived from the genome assembly of Frankliniella fusca, a thysanopteran phytovirus vector.</title>
        <authorList>
            <person name="Catto M.A."/>
            <person name="Labadie P.E."/>
            <person name="Jacobson A.L."/>
            <person name="Kennedy G.G."/>
            <person name="Srinivasan R."/>
            <person name="Hunt B.G."/>
        </authorList>
    </citation>
    <scope>NUCLEOTIDE SEQUENCE</scope>
    <source>
        <strain evidence="1">PL_HMW_Pooled</strain>
    </source>
</reference>